<feature type="region of interest" description="Disordered" evidence="6">
    <location>
        <begin position="1"/>
        <end position="22"/>
    </location>
</feature>
<dbReference type="PROSITE" id="PS00136">
    <property type="entry name" value="SUBTILASE_ASP"/>
    <property type="match status" value="1"/>
</dbReference>
<comment type="caution">
    <text evidence="5">Lacks conserved residue(s) required for the propagation of feature annotation.</text>
</comment>
<dbReference type="InterPro" id="IPR000209">
    <property type="entry name" value="Peptidase_S8/S53_dom"/>
</dbReference>
<evidence type="ECO:0000313" key="8">
    <source>
        <dbReference type="EMBL" id="KAE9978966.1"/>
    </source>
</evidence>
<keyword evidence="2" id="KW-0645">Protease</keyword>
<dbReference type="Gene3D" id="3.40.50.200">
    <property type="entry name" value="Peptidase S8/S53 domain"/>
    <property type="match status" value="1"/>
</dbReference>
<dbReference type="Pfam" id="PF00082">
    <property type="entry name" value="Peptidase_S8"/>
    <property type="match status" value="1"/>
</dbReference>
<proteinExistence type="inferred from homology"/>
<feature type="region of interest" description="Disordered" evidence="6">
    <location>
        <begin position="102"/>
        <end position="165"/>
    </location>
</feature>
<evidence type="ECO:0000256" key="2">
    <source>
        <dbReference type="ARBA" id="ARBA00022670"/>
    </source>
</evidence>
<dbReference type="Proteomes" id="UP000447873">
    <property type="component" value="Unassembled WGS sequence"/>
</dbReference>
<dbReference type="InterPro" id="IPR050131">
    <property type="entry name" value="Peptidase_S8_subtilisin-like"/>
</dbReference>
<dbReference type="AlphaFoldDB" id="A0A8H3V0S8"/>
<evidence type="ECO:0000259" key="7">
    <source>
        <dbReference type="Pfam" id="PF00082"/>
    </source>
</evidence>
<comment type="caution">
    <text evidence="8">The sequence shown here is derived from an EMBL/GenBank/DDBJ whole genome shotgun (WGS) entry which is preliminary data.</text>
</comment>
<keyword evidence="3" id="KW-0378">Hydrolase</keyword>
<dbReference type="InterPro" id="IPR015500">
    <property type="entry name" value="Peptidase_S8_subtilisin-rel"/>
</dbReference>
<dbReference type="EMBL" id="WNWS01000126">
    <property type="protein sequence ID" value="KAE9978966.1"/>
    <property type="molecule type" value="Genomic_DNA"/>
</dbReference>
<dbReference type="PROSITE" id="PS51892">
    <property type="entry name" value="SUBTILASE"/>
    <property type="match status" value="1"/>
</dbReference>
<evidence type="ECO:0000256" key="1">
    <source>
        <dbReference type="ARBA" id="ARBA00011073"/>
    </source>
</evidence>
<dbReference type="PRINTS" id="PR00723">
    <property type="entry name" value="SUBTILISIN"/>
</dbReference>
<comment type="similarity">
    <text evidence="1 5">Belongs to the peptidase S8 family.</text>
</comment>
<organism evidence="8 9">
    <name type="scientific">Venturia inaequalis</name>
    <name type="common">Apple scab fungus</name>
    <dbReference type="NCBI Taxonomy" id="5025"/>
    <lineage>
        <taxon>Eukaryota</taxon>
        <taxon>Fungi</taxon>
        <taxon>Dikarya</taxon>
        <taxon>Ascomycota</taxon>
        <taxon>Pezizomycotina</taxon>
        <taxon>Dothideomycetes</taxon>
        <taxon>Pleosporomycetidae</taxon>
        <taxon>Venturiales</taxon>
        <taxon>Venturiaceae</taxon>
        <taxon>Venturia</taxon>
    </lineage>
</organism>
<gene>
    <name evidence="8" type="ORF">EG328_001174</name>
</gene>
<feature type="compositionally biased region" description="Low complexity" evidence="6">
    <location>
        <begin position="116"/>
        <end position="152"/>
    </location>
</feature>
<reference evidence="8 9" key="1">
    <citation type="submission" date="2018-12" db="EMBL/GenBank/DDBJ databases">
        <title>Venturia inaequalis Genome Resource.</title>
        <authorList>
            <person name="Lichtner F.J."/>
        </authorList>
    </citation>
    <scope>NUCLEOTIDE SEQUENCE [LARGE SCALE GENOMIC DNA]</scope>
    <source>
        <strain evidence="8 9">120213</strain>
    </source>
</reference>
<dbReference type="PANTHER" id="PTHR43806">
    <property type="entry name" value="PEPTIDASE S8"/>
    <property type="match status" value="1"/>
</dbReference>
<dbReference type="SUPFAM" id="SSF52743">
    <property type="entry name" value="Subtilisin-like"/>
    <property type="match status" value="1"/>
</dbReference>
<evidence type="ECO:0000313" key="9">
    <source>
        <dbReference type="Proteomes" id="UP000447873"/>
    </source>
</evidence>
<accession>A0A8H3V0S8</accession>
<evidence type="ECO:0000256" key="5">
    <source>
        <dbReference type="PROSITE-ProRule" id="PRU01240"/>
    </source>
</evidence>
<evidence type="ECO:0000256" key="6">
    <source>
        <dbReference type="SAM" id="MobiDB-lite"/>
    </source>
</evidence>
<dbReference type="GO" id="GO:0004252">
    <property type="term" value="F:serine-type endopeptidase activity"/>
    <property type="evidence" value="ECO:0007669"/>
    <property type="project" value="InterPro"/>
</dbReference>
<dbReference type="PANTHER" id="PTHR43806:SF11">
    <property type="entry name" value="CEREVISIN-RELATED"/>
    <property type="match status" value="1"/>
</dbReference>
<sequence length="627" mass="69489">MGPKQEPLKHQPPRHQEPSTKDVVEQVEARLQEEMLEEERVLHHRLEELRLKANNERYEYYKDVGGKGLAVAGAVGAIAGLAYGLSKLLPEKTKEKPLGTKVLGTKLPTTQPPTTQPLTTQPLTAQPLTTEPLTTEPLTTEPLTTEPLTTEPSAAKPPGQGSLPLIPFLRREEDVQTRLETYCNFLADADAFNYARKRYLRHLALGGKPGVPMEQWIDDLPKHDQQLSVQKTTRFDTRDLIAASTTLVGVGGIGIAVDSRNQHQRNQAISDARVEELAKLLQTFVERQESNSSREAAVRTALSIATASVWLTNIVHSHQLLIYRKNRDPRIKIAILDTGIDTNHAELKGYLSGRTGAVKDFMNNQAGMSDEDGHGTNIAGVVARVADSALCYFGKVIERSGDTMDAEKLAWAINTAVVEWDVDIISLSVGYDDEEPQIVRDAIDNAVDNNVLVFAAAGNDPSKPPGFPARMERVIPIYAYSSRSNGPWESNARTRWTDYFCAPGEAVSPYDLRVHDGIEQQRSGTSQSTAFASATAACVLEFARQYKQDRDDDEDTADWPALDSEERMRLLRTPRGMGRILKLLSSTKSGPMYLEPWHEMCVPHGEDDADRSRMRFADKMIVALGNC</sequence>
<dbReference type="CDD" id="cd00306">
    <property type="entry name" value="Peptidases_S8_S53"/>
    <property type="match status" value="1"/>
</dbReference>
<name>A0A8H3V0S8_VENIN</name>
<feature type="domain" description="Peptidase S8/S53" evidence="7">
    <location>
        <begin position="331"/>
        <end position="545"/>
    </location>
</feature>
<dbReference type="GO" id="GO:0006508">
    <property type="term" value="P:proteolysis"/>
    <property type="evidence" value="ECO:0007669"/>
    <property type="project" value="UniProtKB-KW"/>
</dbReference>
<protein>
    <recommendedName>
        <fullName evidence="7">Peptidase S8/S53 domain-containing protein</fullName>
    </recommendedName>
</protein>
<evidence type="ECO:0000256" key="3">
    <source>
        <dbReference type="ARBA" id="ARBA00022801"/>
    </source>
</evidence>
<evidence type="ECO:0000256" key="4">
    <source>
        <dbReference type="ARBA" id="ARBA00022825"/>
    </source>
</evidence>
<dbReference type="InterPro" id="IPR036852">
    <property type="entry name" value="Peptidase_S8/S53_dom_sf"/>
</dbReference>
<keyword evidence="4" id="KW-0720">Serine protease</keyword>
<dbReference type="InterPro" id="IPR023827">
    <property type="entry name" value="Peptidase_S8_Asp-AS"/>
</dbReference>